<gene>
    <name evidence="5" type="ORF">M2350_000430</name>
</gene>
<evidence type="ECO:0000313" key="6">
    <source>
        <dbReference type="Proteomes" id="UP001204798"/>
    </source>
</evidence>
<dbReference type="PANTHER" id="PTHR43464:SF19">
    <property type="entry name" value="UBIQUINONE BIOSYNTHESIS O-METHYLTRANSFERASE, MITOCHONDRIAL"/>
    <property type="match status" value="1"/>
</dbReference>
<proteinExistence type="predicted"/>
<dbReference type="InterPro" id="IPR041698">
    <property type="entry name" value="Methyltransf_25"/>
</dbReference>
<evidence type="ECO:0000259" key="4">
    <source>
        <dbReference type="Pfam" id="PF13649"/>
    </source>
</evidence>
<accession>A0ABT2EJB1</accession>
<evidence type="ECO:0000256" key="3">
    <source>
        <dbReference type="ARBA" id="ARBA00022691"/>
    </source>
</evidence>
<sequence>MTDWAKVWDETYRRQPNIYGEAPSRLATELANLLRQRTAPVRVLDLGCGYGRDSLYFAQQGFEVTALDCSPAAIAMLQERLAGSELAGQITPIVADALQGIPAPNGHFDAVYAYLFFCLAFTDADLTRLFAECARVLKPDGLLAGTVRSDRDPSYGKGELVEPDMFALPNSVRHFFREEYLRCKLAEAGFELQQLDCYDETVGESSFRNLLAFIAVRKTFVQG</sequence>
<comment type="caution">
    <text evidence="5">The sequence shown here is derived from an EMBL/GenBank/DDBJ whole genome shotgun (WGS) entry which is preliminary data.</text>
</comment>
<dbReference type="GO" id="GO:0032259">
    <property type="term" value="P:methylation"/>
    <property type="evidence" value="ECO:0007669"/>
    <property type="project" value="UniProtKB-KW"/>
</dbReference>
<evidence type="ECO:0000256" key="1">
    <source>
        <dbReference type="ARBA" id="ARBA00022603"/>
    </source>
</evidence>
<dbReference type="EMBL" id="JANUCP010000001">
    <property type="protein sequence ID" value="MCS3918033.1"/>
    <property type="molecule type" value="Genomic_DNA"/>
</dbReference>
<dbReference type="PANTHER" id="PTHR43464">
    <property type="entry name" value="METHYLTRANSFERASE"/>
    <property type="match status" value="1"/>
</dbReference>
<dbReference type="CDD" id="cd02440">
    <property type="entry name" value="AdoMet_MTases"/>
    <property type="match status" value="1"/>
</dbReference>
<dbReference type="SUPFAM" id="SSF53335">
    <property type="entry name" value="S-adenosyl-L-methionine-dependent methyltransferases"/>
    <property type="match status" value="1"/>
</dbReference>
<protein>
    <submittedName>
        <fullName evidence="5">SAM-dependent methyltransferase</fullName>
    </submittedName>
</protein>
<dbReference type="Pfam" id="PF13649">
    <property type="entry name" value="Methyltransf_25"/>
    <property type="match status" value="1"/>
</dbReference>
<dbReference type="Proteomes" id="UP001204798">
    <property type="component" value="Unassembled WGS sequence"/>
</dbReference>
<dbReference type="InterPro" id="IPR029063">
    <property type="entry name" value="SAM-dependent_MTases_sf"/>
</dbReference>
<keyword evidence="6" id="KW-1185">Reference proteome</keyword>
<name>A0ABT2EJB1_9BACT</name>
<reference evidence="5 6" key="1">
    <citation type="submission" date="2022-08" db="EMBL/GenBank/DDBJ databases">
        <title>Bacterial and archaeal communities from various locations to study Microbial Dark Matter (Phase II).</title>
        <authorList>
            <person name="Stepanauskas R."/>
        </authorList>
    </citation>
    <scope>NUCLEOTIDE SEQUENCE [LARGE SCALE GENOMIC DNA]</scope>
    <source>
        <strain evidence="5 6">PD1</strain>
    </source>
</reference>
<dbReference type="RefSeq" id="WP_259093166.1">
    <property type="nucleotide sequence ID" value="NZ_CP130454.1"/>
</dbReference>
<organism evidence="5 6">
    <name type="scientific">Candidatus Fervidibacter sacchari</name>
    <dbReference type="NCBI Taxonomy" id="1448929"/>
    <lineage>
        <taxon>Bacteria</taxon>
        <taxon>Candidatus Fervidibacterota</taxon>
        <taxon>Candidatus Fervidibacter</taxon>
    </lineage>
</organism>
<feature type="domain" description="Methyltransferase" evidence="4">
    <location>
        <begin position="43"/>
        <end position="141"/>
    </location>
</feature>
<dbReference type="GO" id="GO:0008168">
    <property type="term" value="F:methyltransferase activity"/>
    <property type="evidence" value="ECO:0007669"/>
    <property type="project" value="UniProtKB-KW"/>
</dbReference>
<keyword evidence="1 5" id="KW-0489">Methyltransferase</keyword>
<evidence type="ECO:0000313" key="5">
    <source>
        <dbReference type="EMBL" id="MCS3918033.1"/>
    </source>
</evidence>
<keyword evidence="3" id="KW-0949">S-adenosyl-L-methionine</keyword>
<evidence type="ECO:0000256" key="2">
    <source>
        <dbReference type="ARBA" id="ARBA00022679"/>
    </source>
</evidence>
<keyword evidence="2" id="KW-0808">Transferase</keyword>
<dbReference type="Gene3D" id="3.40.50.150">
    <property type="entry name" value="Vaccinia Virus protein VP39"/>
    <property type="match status" value="1"/>
</dbReference>